<name>A0A7R7DUT8_9ACTN</name>
<evidence type="ECO:0000313" key="2">
    <source>
        <dbReference type="Proteomes" id="UP000611640"/>
    </source>
</evidence>
<evidence type="ECO:0008006" key="3">
    <source>
        <dbReference type="Google" id="ProtNLM"/>
    </source>
</evidence>
<protein>
    <recommendedName>
        <fullName evidence="3">PE domain-containing protein</fullName>
    </recommendedName>
</protein>
<reference evidence="1 2" key="1">
    <citation type="submission" date="2020-08" db="EMBL/GenBank/DDBJ databases">
        <title>Whole genome shotgun sequence of Actinocatenispora thailandica NBRC 105041.</title>
        <authorList>
            <person name="Komaki H."/>
            <person name="Tamura T."/>
        </authorList>
    </citation>
    <scope>NUCLEOTIDE SEQUENCE [LARGE SCALE GENOMIC DNA]</scope>
    <source>
        <strain evidence="1 2">NBRC 105041</strain>
    </source>
</reference>
<gene>
    <name evidence="1" type="ORF">Athai_57670</name>
</gene>
<dbReference type="KEGG" id="atl:Athai_57670"/>
<organism evidence="1 2">
    <name type="scientific">Actinocatenispora thailandica</name>
    <dbReference type="NCBI Taxonomy" id="227318"/>
    <lineage>
        <taxon>Bacteria</taxon>
        <taxon>Bacillati</taxon>
        <taxon>Actinomycetota</taxon>
        <taxon>Actinomycetes</taxon>
        <taxon>Micromonosporales</taxon>
        <taxon>Micromonosporaceae</taxon>
        <taxon>Actinocatenispora</taxon>
    </lineage>
</organism>
<sequence length="100" mass="10750">MSLHVDTTSLRQSVRTLDDRVSDLADAIGGLSDLGSPPLGTSPHAQDVIAWHAQAKEQMLGRLTQLQSALVALRDGNATIAEAYDAVERGTHHDVDRHTV</sequence>
<keyword evidence="2" id="KW-1185">Reference proteome</keyword>
<evidence type="ECO:0000313" key="1">
    <source>
        <dbReference type="EMBL" id="BCJ38264.1"/>
    </source>
</evidence>
<dbReference type="AlphaFoldDB" id="A0A7R7DUT8"/>
<dbReference type="EMBL" id="AP023355">
    <property type="protein sequence ID" value="BCJ38264.1"/>
    <property type="molecule type" value="Genomic_DNA"/>
</dbReference>
<dbReference type="RefSeq" id="WP_203964328.1">
    <property type="nucleotide sequence ID" value="NZ_AP023355.1"/>
</dbReference>
<accession>A0A7R7DUT8</accession>
<dbReference type="Proteomes" id="UP000611640">
    <property type="component" value="Chromosome"/>
</dbReference>
<proteinExistence type="predicted"/>